<evidence type="ECO:0000256" key="1">
    <source>
        <dbReference type="ARBA" id="ARBA00022603"/>
    </source>
</evidence>
<dbReference type="SUPFAM" id="SSF53335">
    <property type="entry name" value="S-adenosyl-L-methionine-dependent methyltransferases"/>
    <property type="match status" value="1"/>
</dbReference>
<protein>
    <submittedName>
        <fullName evidence="4">Histidine N-alpha-methyltransferase</fullName>
        <ecNumber evidence="4">2.1.1.44</ecNumber>
    </submittedName>
</protein>
<dbReference type="PIRSF" id="PIRSF018005">
    <property type="entry name" value="UCP018005"/>
    <property type="match status" value="1"/>
</dbReference>
<dbReference type="InterPro" id="IPR029063">
    <property type="entry name" value="SAM-dependent_MTases_sf"/>
</dbReference>
<keyword evidence="5" id="KW-1185">Reference proteome</keyword>
<dbReference type="Gene3D" id="3.40.50.150">
    <property type="entry name" value="Vaccinia Virus protein VP39"/>
    <property type="match status" value="1"/>
</dbReference>
<evidence type="ECO:0000259" key="3">
    <source>
        <dbReference type="Pfam" id="PF10017"/>
    </source>
</evidence>
<dbReference type="InterPro" id="IPR051128">
    <property type="entry name" value="EgtD_Methyltrsf_superfamily"/>
</dbReference>
<dbReference type="GO" id="GO:0052706">
    <property type="term" value="F:L-histidine N(alpha)-methyltransferase activity"/>
    <property type="evidence" value="ECO:0007669"/>
    <property type="project" value="UniProtKB-EC"/>
</dbReference>
<dbReference type="Pfam" id="PF10017">
    <property type="entry name" value="Methyltransf_33"/>
    <property type="match status" value="1"/>
</dbReference>
<sequence length="323" mass="36306">MTAGRIRFTDREPAPTDILDEVLKGLRSPKKRLPPKLFYDKRGSELFEAICETPEYYPTRTETGILHDSAAAIAETIGQNCVLIEPGSGNSQKVQILLETLRPAVYMPIDISKDHLKRSVEALGTAYQWLHVHAVCMDYTAGFESFEAAPVSIGSKKVVFFPGSTIGNFEPRDALAFLRMVARLVGRDGGLLIGVDLKKDPAVLHRAYNDAQGLTREFNLNVLHRLNAELDADFDPNRFYHYAFYNAGESRIEMHLISRCAQNVRLAGEILSFAEGESVHTENSYKYTVHEFQTLARTAGFQVQGCWLDDRNLFSIHYFDVPS</sequence>
<gene>
    <name evidence="4" type="primary">egtD</name>
    <name evidence="4" type="ORF">MSZNOR_0200</name>
</gene>
<feature type="domain" description="Histidine-specific methyltransferase SAM-dependent" evidence="3">
    <location>
        <begin position="20"/>
        <end position="319"/>
    </location>
</feature>
<dbReference type="NCBIfam" id="TIGR03438">
    <property type="entry name" value="egtD_ergothio"/>
    <property type="match status" value="1"/>
</dbReference>
<dbReference type="EMBL" id="OX458333">
    <property type="protein sequence ID" value="CAI8726816.1"/>
    <property type="molecule type" value="Genomic_DNA"/>
</dbReference>
<name>A0ABM9HW55_9GAMM</name>
<dbReference type="GO" id="GO:0032259">
    <property type="term" value="P:methylation"/>
    <property type="evidence" value="ECO:0007669"/>
    <property type="project" value="UniProtKB-KW"/>
</dbReference>
<dbReference type="InterPro" id="IPR019257">
    <property type="entry name" value="MeTrfase_dom"/>
</dbReference>
<evidence type="ECO:0000256" key="2">
    <source>
        <dbReference type="ARBA" id="ARBA00022679"/>
    </source>
</evidence>
<dbReference type="InterPro" id="IPR035094">
    <property type="entry name" value="EgtD"/>
</dbReference>
<keyword evidence="2 4" id="KW-0808">Transferase</keyword>
<keyword evidence="1 4" id="KW-0489">Methyltransferase</keyword>
<dbReference type="PANTHER" id="PTHR43397:SF1">
    <property type="entry name" value="ERGOTHIONEINE BIOSYNTHESIS PROTEIN 1"/>
    <property type="match status" value="1"/>
</dbReference>
<dbReference type="Proteomes" id="UP001162030">
    <property type="component" value="Chromosome"/>
</dbReference>
<dbReference type="PANTHER" id="PTHR43397">
    <property type="entry name" value="ERGOTHIONEINE BIOSYNTHESIS PROTEIN 1"/>
    <property type="match status" value="1"/>
</dbReference>
<accession>A0ABM9HW55</accession>
<organism evidence="4 5">
    <name type="scientific">Methylocaldum szegediense</name>
    <dbReference type="NCBI Taxonomy" id="73780"/>
    <lineage>
        <taxon>Bacteria</taxon>
        <taxon>Pseudomonadati</taxon>
        <taxon>Pseudomonadota</taxon>
        <taxon>Gammaproteobacteria</taxon>
        <taxon>Methylococcales</taxon>
        <taxon>Methylococcaceae</taxon>
        <taxon>Methylocaldum</taxon>
    </lineage>
</organism>
<reference evidence="4 5" key="1">
    <citation type="submission" date="2023-03" db="EMBL/GenBank/DDBJ databases">
        <authorList>
            <person name="Pearce D."/>
        </authorList>
    </citation>
    <scope>NUCLEOTIDE SEQUENCE [LARGE SCALE GENOMIC DNA]</scope>
    <source>
        <strain evidence="4">Msz</strain>
    </source>
</reference>
<proteinExistence type="predicted"/>
<evidence type="ECO:0000313" key="5">
    <source>
        <dbReference type="Proteomes" id="UP001162030"/>
    </source>
</evidence>
<dbReference type="RefSeq" id="WP_036268870.1">
    <property type="nucleotide sequence ID" value="NZ_OX458333.1"/>
</dbReference>
<evidence type="ECO:0000313" key="4">
    <source>
        <dbReference type="EMBL" id="CAI8726816.1"/>
    </source>
</evidence>
<dbReference type="EC" id="2.1.1.44" evidence="4"/>
<dbReference type="InterPro" id="IPR017804">
    <property type="entry name" value="MeTrfase_EgtD-like"/>
</dbReference>